<evidence type="ECO:0000256" key="1">
    <source>
        <dbReference type="SAM" id="MobiDB-lite"/>
    </source>
</evidence>
<protein>
    <submittedName>
        <fullName evidence="2">Uncharacterized protein</fullName>
    </submittedName>
</protein>
<gene>
    <name evidence="2" type="ORF">HYPSUDRAFT_914732</name>
</gene>
<organism evidence="2 3">
    <name type="scientific">Hypholoma sublateritium (strain FD-334 SS-4)</name>
    <dbReference type="NCBI Taxonomy" id="945553"/>
    <lineage>
        <taxon>Eukaryota</taxon>
        <taxon>Fungi</taxon>
        <taxon>Dikarya</taxon>
        <taxon>Basidiomycota</taxon>
        <taxon>Agaricomycotina</taxon>
        <taxon>Agaricomycetes</taxon>
        <taxon>Agaricomycetidae</taxon>
        <taxon>Agaricales</taxon>
        <taxon>Agaricineae</taxon>
        <taxon>Strophariaceae</taxon>
        <taxon>Hypholoma</taxon>
    </lineage>
</organism>
<reference evidence="3" key="1">
    <citation type="submission" date="2014-04" db="EMBL/GenBank/DDBJ databases">
        <title>Evolutionary Origins and Diversification of the Mycorrhizal Mutualists.</title>
        <authorList>
            <consortium name="DOE Joint Genome Institute"/>
            <consortium name="Mycorrhizal Genomics Consortium"/>
            <person name="Kohler A."/>
            <person name="Kuo A."/>
            <person name="Nagy L.G."/>
            <person name="Floudas D."/>
            <person name="Copeland A."/>
            <person name="Barry K.W."/>
            <person name="Cichocki N."/>
            <person name="Veneault-Fourrey C."/>
            <person name="LaButti K."/>
            <person name="Lindquist E.A."/>
            <person name="Lipzen A."/>
            <person name="Lundell T."/>
            <person name="Morin E."/>
            <person name="Murat C."/>
            <person name="Riley R."/>
            <person name="Ohm R."/>
            <person name="Sun H."/>
            <person name="Tunlid A."/>
            <person name="Henrissat B."/>
            <person name="Grigoriev I.V."/>
            <person name="Hibbett D.S."/>
            <person name="Martin F."/>
        </authorList>
    </citation>
    <scope>NUCLEOTIDE SEQUENCE [LARGE SCALE GENOMIC DNA]</scope>
    <source>
        <strain evidence="3">FD-334 SS-4</strain>
    </source>
</reference>
<sequence length="202" mass="21469">MSSASQGAECDASSTATGFVDLRRRLWAGALRTSQHLRSSPRRTFLITLHDGCEMGARIPHPATAQNFYAVASEVATTRGLRAAALPVRRRTARWRGAFLNGVWSAATCGGASPGDVDVVAVLRQRAQLTWWRFPSRLAGASAMPPTWRGRQGGGVSRSATGAPASGQTTGCVCGVAGGRSSTGTGDRVRRALHFVSLEFWR</sequence>
<name>A0A0D2NIZ8_HYPSF</name>
<dbReference type="STRING" id="945553.A0A0D2NIZ8"/>
<keyword evidence="3" id="KW-1185">Reference proteome</keyword>
<dbReference type="Proteomes" id="UP000054270">
    <property type="component" value="Unassembled WGS sequence"/>
</dbReference>
<dbReference type="AlphaFoldDB" id="A0A0D2NIZ8"/>
<accession>A0A0D2NIZ8</accession>
<evidence type="ECO:0000313" key="2">
    <source>
        <dbReference type="EMBL" id="KJA18859.1"/>
    </source>
</evidence>
<evidence type="ECO:0000313" key="3">
    <source>
        <dbReference type="Proteomes" id="UP000054270"/>
    </source>
</evidence>
<proteinExistence type="predicted"/>
<dbReference type="EMBL" id="KN817584">
    <property type="protein sequence ID" value="KJA18859.1"/>
    <property type="molecule type" value="Genomic_DNA"/>
</dbReference>
<feature type="region of interest" description="Disordered" evidence="1">
    <location>
        <begin position="143"/>
        <end position="164"/>
    </location>
</feature>